<organism evidence="1 2">
    <name type="scientific">Rhodopseudomonas palustris (strain ATCC BAA-98 / CGA009)</name>
    <dbReference type="NCBI Taxonomy" id="258594"/>
    <lineage>
        <taxon>Bacteria</taxon>
        <taxon>Pseudomonadati</taxon>
        <taxon>Pseudomonadota</taxon>
        <taxon>Alphaproteobacteria</taxon>
        <taxon>Hyphomicrobiales</taxon>
        <taxon>Nitrobacteraceae</taxon>
        <taxon>Rhodopseudomonas</taxon>
    </lineage>
</organism>
<gene>
    <name evidence="1" type="ORF">TX73_022160</name>
</gene>
<proteinExistence type="predicted"/>
<protein>
    <submittedName>
        <fullName evidence="1">Uncharacterized protein</fullName>
    </submittedName>
</protein>
<sequence>MKAIMDPLEAFIDETIQISLSKGYPPTTFQRMRRQYGTVNAIERLVTKGEIQSGFKKLLSLGLKDWSIEAAVLKFPERFSIDARECAEFRLRAAEQGLI</sequence>
<dbReference type="KEGG" id="rpa:TX73_022160"/>
<evidence type="ECO:0000313" key="2">
    <source>
        <dbReference type="Proteomes" id="UP000001426"/>
    </source>
</evidence>
<dbReference type="Proteomes" id="UP000001426">
    <property type="component" value="Chromosome"/>
</dbReference>
<reference evidence="1 2" key="1">
    <citation type="journal article" date="2004" name="Nat. Biotechnol.">
        <title>Complete genome sequence of the metabolically versatile photosynthetic bacterium Rhodopseudomonas palustris.</title>
        <authorList>
            <person name="Larimer F.W."/>
            <person name="Chain P."/>
            <person name="Hauser L."/>
            <person name="Lamerdin J."/>
            <person name="Malfatti S."/>
            <person name="Do L."/>
            <person name="Land M.L."/>
            <person name="Pelletier D.A."/>
            <person name="Beatty J.T."/>
            <person name="Lang A.S."/>
            <person name="Tabita F.R."/>
            <person name="Gibson J.L."/>
            <person name="Hanson T.E."/>
            <person name="Bobst C."/>
            <person name="Torres J.L."/>
            <person name="Peres C."/>
            <person name="Harrison F.H."/>
            <person name="Gibson J."/>
            <person name="Harwood C.S."/>
        </authorList>
    </citation>
    <scope>NUCLEOTIDE SEQUENCE [LARGE SCALE GENOMIC DNA]</scope>
    <source>
        <strain evidence="2">ATCC BAA-98 / CGA009</strain>
    </source>
</reference>
<name>A0AAF0BSS4_RHOPA</name>
<keyword evidence="2" id="KW-1185">Reference proteome</keyword>
<dbReference type="EMBL" id="CP116810">
    <property type="protein sequence ID" value="WCL94467.1"/>
    <property type="molecule type" value="Genomic_DNA"/>
</dbReference>
<dbReference type="AlphaFoldDB" id="A0AAF0BSS4"/>
<evidence type="ECO:0000313" key="1">
    <source>
        <dbReference type="EMBL" id="WCL94467.1"/>
    </source>
</evidence>
<accession>A0AAF0BSS4</accession>
<dbReference type="RefSeq" id="WP_147408394.1">
    <property type="nucleotide sequence ID" value="NZ_CP116810.1"/>
</dbReference>
<dbReference type="GeneID" id="66895405"/>